<dbReference type="GO" id="GO:0032993">
    <property type="term" value="C:protein-DNA complex"/>
    <property type="evidence" value="ECO:0007669"/>
    <property type="project" value="TreeGrafter"/>
</dbReference>
<dbReference type="InterPro" id="IPR029016">
    <property type="entry name" value="GAF-like_dom_sf"/>
</dbReference>
<dbReference type="SMART" id="SM00448">
    <property type="entry name" value="REC"/>
    <property type="match status" value="1"/>
</dbReference>
<feature type="domain" description="Response regulatory" evidence="9">
    <location>
        <begin position="3"/>
        <end position="117"/>
    </location>
</feature>
<dbReference type="Gene3D" id="3.40.50.2300">
    <property type="match status" value="1"/>
</dbReference>
<evidence type="ECO:0000256" key="2">
    <source>
        <dbReference type="ARBA" id="ARBA00022679"/>
    </source>
</evidence>
<organism evidence="10">
    <name type="scientific">marine sediment metagenome</name>
    <dbReference type="NCBI Taxonomy" id="412755"/>
    <lineage>
        <taxon>unclassified sequences</taxon>
        <taxon>metagenomes</taxon>
        <taxon>ecological metagenomes</taxon>
    </lineage>
</organism>
<dbReference type="InterPro" id="IPR039420">
    <property type="entry name" value="WalR-like"/>
</dbReference>
<keyword evidence="6" id="KW-0238">DNA-binding</keyword>
<dbReference type="Pfam" id="PF13185">
    <property type="entry name" value="GAF_2"/>
    <property type="match status" value="1"/>
</dbReference>
<proteinExistence type="predicted"/>
<evidence type="ECO:0000256" key="4">
    <source>
        <dbReference type="ARBA" id="ARBA00023012"/>
    </source>
</evidence>
<evidence type="ECO:0000256" key="7">
    <source>
        <dbReference type="ARBA" id="ARBA00023163"/>
    </source>
</evidence>
<evidence type="ECO:0000256" key="1">
    <source>
        <dbReference type="ARBA" id="ARBA00022553"/>
    </source>
</evidence>
<dbReference type="GO" id="GO:0005829">
    <property type="term" value="C:cytosol"/>
    <property type="evidence" value="ECO:0007669"/>
    <property type="project" value="TreeGrafter"/>
</dbReference>
<dbReference type="InterPro" id="IPR001789">
    <property type="entry name" value="Sig_transdc_resp-reg_receiver"/>
</dbReference>
<evidence type="ECO:0000313" key="10">
    <source>
        <dbReference type="EMBL" id="KKM62066.1"/>
    </source>
</evidence>
<evidence type="ECO:0000256" key="3">
    <source>
        <dbReference type="ARBA" id="ARBA00022777"/>
    </source>
</evidence>
<dbReference type="GO" id="GO:0000156">
    <property type="term" value="F:phosphorelay response regulator activity"/>
    <property type="evidence" value="ECO:0007669"/>
    <property type="project" value="TreeGrafter"/>
</dbReference>
<dbReference type="SUPFAM" id="SSF55781">
    <property type="entry name" value="GAF domain-like"/>
    <property type="match status" value="2"/>
</dbReference>
<dbReference type="PROSITE" id="PS50110">
    <property type="entry name" value="RESPONSE_REGULATORY"/>
    <property type="match status" value="1"/>
</dbReference>
<keyword evidence="2" id="KW-0808">Transferase</keyword>
<evidence type="ECO:0000256" key="5">
    <source>
        <dbReference type="ARBA" id="ARBA00023015"/>
    </source>
</evidence>
<evidence type="ECO:0000256" key="6">
    <source>
        <dbReference type="ARBA" id="ARBA00023125"/>
    </source>
</evidence>
<dbReference type="PANTHER" id="PTHR48111">
    <property type="entry name" value="REGULATOR OF RPOS"/>
    <property type="match status" value="1"/>
</dbReference>
<feature type="coiled-coil region" evidence="8">
    <location>
        <begin position="290"/>
        <end position="324"/>
    </location>
</feature>
<comment type="caution">
    <text evidence="10">The sequence shown here is derived from an EMBL/GenBank/DDBJ whole genome shotgun (WGS) entry which is preliminary data.</text>
</comment>
<gene>
    <name evidence="10" type="ORF">LCGC14_1525450</name>
</gene>
<keyword evidence="1" id="KW-0597">Phosphoprotein</keyword>
<accession>A0A0F9JI88</accession>
<keyword evidence="3" id="KW-0418">Kinase</keyword>
<dbReference type="EMBL" id="LAZR01011371">
    <property type="protein sequence ID" value="KKM62066.1"/>
    <property type="molecule type" value="Genomic_DNA"/>
</dbReference>
<sequence>MEKIIVIDADADIRDSLLLFLNKVGYKTETAQTGQEAINKINKEFFNVALLDIKLPDIEGTKLLKPLKEKHPDMNVILMTGDASLNSAVEALNEGASGYIIKPLNLDNLLTNLKNSIEKQHLLIDKRKVERALRKSQQVLALKNRISAIFLTIPDEQVYGEVLSLVLKELKSKYGVFGYIDENGDYICPSMTRNVWEECNVPNKDIIYHRKTWSSGNTIWGRALISGDTIYLNNPFKVPKGHLSMNRALAAPIKYKDEIIGLILVGNKETDYGNDDVKLLESINEYIAPILFARLQKDIEEKQRKQAEDKLKEAERKVKTLNKSFLEFGDNPIRNIQILVDTVGKLLNADSALYNRIVENKGKKILKTIAIYQEPPGYEREDNPLGHICTDVINQSKDEVVILKDLDKTKYGKTDPGVRKYNLKQYCGYVVRLNNKSVGSFCVVYLKNRELTETDKNIIKMLAKSVSIEEQRLNA</sequence>
<dbReference type="GO" id="GO:0016301">
    <property type="term" value="F:kinase activity"/>
    <property type="evidence" value="ECO:0007669"/>
    <property type="project" value="UniProtKB-KW"/>
</dbReference>
<reference evidence="10" key="1">
    <citation type="journal article" date="2015" name="Nature">
        <title>Complex archaea that bridge the gap between prokaryotes and eukaryotes.</title>
        <authorList>
            <person name="Spang A."/>
            <person name="Saw J.H."/>
            <person name="Jorgensen S.L."/>
            <person name="Zaremba-Niedzwiedzka K."/>
            <person name="Martijn J."/>
            <person name="Lind A.E."/>
            <person name="van Eijk R."/>
            <person name="Schleper C."/>
            <person name="Guy L."/>
            <person name="Ettema T.J."/>
        </authorList>
    </citation>
    <scope>NUCLEOTIDE SEQUENCE</scope>
</reference>
<dbReference type="GO" id="GO:0000976">
    <property type="term" value="F:transcription cis-regulatory region binding"/>
    <property type="evidence" value="ECO:0007669"/>
    <property type="project" value="TreeGrafter"/>
</dbReference>
<dbReference type="SUPFAM" id="SSF52172">
    <property type="entry name" value="CheY-like"/>
    <property type="match status" value="1"/>
</dbReference>
<dbReference type="InterPro" id="IPR003018">
    <property type="entry name" value="GAF"/>
</dbReference>
<keyword evidence="5" id="KW-0805">Transcription regulation</keyword>
<dbReference type="AlphaFoldDB" id="A0A0F9JI88"/>
<keyword evidence="4" id="KW-0902">Two-component regulatory system</keyword>
<dbReference type="PANTHER" id="PTHR48111:SF1">
    <property type="entry name" value="TWO-COMPONENT RESPONSE REGULATOR ORR33"/>
    <property type="match status" value="1"/>
</dbReference>
<protein>
    <recommendedName>
        <fullName evidence="9">Response regulatory domain-containing protein</fullName>
    </recommendedName>
</protein>
<name>A0A0F9JI88_9ZZZZ</name>
<evidence type="ECO:0000256" key="8">
    <source>
        <dbReference type="SAM" id="Coils"/>
    </source>
</evidence>
<dbReference type="GO" id="GO:0006355">
    <property type="term" value="P:regulation of DNA-templated transcription"/>
    <property type="evidence" value="ECO:0007669"/>
    <property type="project" value="TreeGrafter"/>
</dbReference>
<keyword evidence="7" id="KW-0804">Transcription</keyword>
<keyword evidence="8" id="KW-0175">Coiled coil</keyword>
<evidence type="ECO:0000259" key="9">
    <source>
        <dbReference type="PROSITE" id="PS50110"/>
    </source>
</evidence>
<dbReference type="Pfam" id="PF00072">
    <property type="entry name" value="Response_reg"/>
    <property type="match status" value="1"/>
</dbReference>
<dbReference type="Gene3D" id="3.30.450.40">
    <property type="match status" value="1"/>
</dbReference>
<dbReference type="InterPro" id="IPR011006">
    <property type="entry name" value="CheY-like_superfamily"/>
</dbReference>
<feature type="non-terminal residue" evidence="10">
    <location>
        <position position="475"/>
    </location>
</feature>